<evidence type="ECO:0000313" key="5">
    <source>
        <dbReference type="Proteomes" id="UP000663853"/>
    </source>
</evidence>
<dbReference type="InterPro" id="IPR008922">
    <property type="entry name" value="Di-copper_centre_dom_sf"/>
</dbReference>
<feature type="signal peptide" evidence="2">
    <location>
        <begin position="1"/>
        <end position="21"/>
    </location>
</feature>
<gene>
    <name evidence="4" type="ORF">RDB_LOCUS124675</name>
</gene>
<keyword evidence="2" id="KW-0732">Signal</keyword>
<name>A0A8H3D189_9AGAM</name>
<reference evidence="4" key="1">
    <citation type="submission" date="2021-01" db="EMBL/GenBank/DDBJ databases">
        <authorList>
            <person name="Kaushik A."/>
        </authorList>
    </citation>
    <scope>NUCLEOTIDE SEQUENCE</scope>
    <source>
        <strain evidence="4">AG6-10EEA</strain>
    </source>
</reference>
<dbReference type="PRINTS" id="PR00092">
    <property type="entry name" value="TYROSINASE"/>
</dbReference>
<organism evidence="4 5">
    <name type="scientific">Rhizoctonia solani</name>
    <dbReference type="NCBI Taxonomy" id="456999"/>
    <lineage>
        <taxon>Eukaryota</taxon>
        <taxon>Fungi</taxon>
        <taxon>Dikarya</taxon>
        <taxon>Basidiomycota</taxon>
        <taxon>Agaricomycotina</taxon>
        <taxon>Agaricomycetes</taxon>
        <taxon>Cantharellales</taxon>
        <taxon>Ceratobasidiaceae</taxon>
        <taxon>Rhizoctonia</taxon>
    </lineage>
</organism>
<dbReference type="SUPFAM" id="SSF48056">
    <property type="entry name" value="Di-copper centre-containing domain"/>
    <property type="match status" value="1"/>
</dbReference>
<dbReference type="GO" id="GO:0016491">
    <property type="term" value="F:oxidoreductase activity"/>
    <property type="evidence" value="ECO:0007669"/>
    <property type="project" value="InterPro"/>
</dbReference>
<dbReference type="AlphaFoldDB" id="A0A8H3D189"/>
<dbReference type="EMBL" id="CAJMXA010003642">
    <property type="protein sequence ID" value="CAE6509048.1"/>
    <property type="molecule type" value="Genomic_DNA"/>
</dbReference>
<feature type="chain" id="PRO_5034491233" description="Tyrosinase copper-binding domain-containing protein" evidence="2">
    <location>
        <begin position="22"/>
        <end position="925"/>
    </location>
</feature>
<protein>
    <recommendedName>
        <fullName evidence="3">Tyrosinase copper-binding domain-containing protein</fullName>
    </recommendedName>
</protein>
<dbReference type="InterPro" id="IPR002227">
    <property type="entry name" value="Tyrosinase_Cu-bd"/>
</dbReference>
<sequence length="925" mass="105511">MKLFTVLGFTALLALASGTKSAKECDSIEVRKEWRSFTKQERKAWIDANNCLNKLPSNGKLKLDVDTNSFDNPAWRVAPYDERGTYYDDLVYAHMNLNSLIHWTGRFLPWHRVYLFEWTNILREECGYEGVVPYWAWEKGKHTDDFEGSEMWDPHPEHGLGGYSDDPSDDYVVHDGALDIFVAYPVPHRLRRHYIPYPYDIPVPFNNSKIKATDTFTPEVVQELLDQPEGNFTLFQSYLEGLIGMHSSIHLMMGGDMGTLCPNGTEGTVYCPSQRTATFSTNDPVFHLHHGNIDRLWWLWQEKSDENKYAYHGGSVQNVSSLDVYQNGQPPWLSKSTELPNAVNIIERQHFMRTRKKSKWVTIVVPCPNCGCGCDVRLGGNDDAASVLSDSDSEHAAKRPRLSTPDPSSDFEPEPEPDPDPEPDPEPHFDSDPDPYANSDEELDPTQAPPSTHVERFFAKYPLFKYNPSQHIMAEFYRLCALGIHRERTLQRFRDALTQDFNEMYGVDEDDLGAWQRLCGALVTEIPDEIEACRKIVQSRFINIVDLVDTRITENPVLQFKSEAELSSYTKTTGKYFPHDNEHAGGLLKFLLRFIVFPKDVKEGKLELPELNTRQSRSLAPNADVDVTSIWKIRMKMKPYGDPLLFNAFYLPNVYAKISVSSGSEAEAPPVPKRPRIKLETSDSEFESKPVIAPSSQIQPPSSCPPTVISDSDSDDDIPPWPTTYPGPEPPSQLPKPEPASPTPPPRHIKPEPLTQTNIHQFFSQYRSFSYNPSQPIMSEFYRMVDSKDFPKASQAQAKREIEDALTMDFNLIYGTDVGDLKAWQGLCRVLQFEYIPDDLFICKKLVADTHVNIVDLIDTKISGKPVRHFESEKELAKYTIKHKKFFPRNNVHTGSLLKFLLRRIHEPRTATRDYLTPLPPTLGR</sequence>
<comment type="caution">
    <text evidence="4">The sequence shown here is derived from an EMBL/GenBank/DDBJ whole genome shotgun (WGS) entry which is preliminary data.</text>
</comment>
<feature type="region of interest" description="Disordered" evidence="1">
    <location>
        <begin position="385"/>
        <end position="451"/>
    </location>
</feature>
<evidence type="ECO:0000313" key="4">
    <source>
        <dbReference type="EMBL" id="CAE6509048.1"/>
    </source>
</evidence>
<evidence type="ECO:0000256" key="1">
    <source>
        <dbReference type="SAM" id="MobiDB-lite"/>
    </source>
</evidence>
<evidence type="ECO:0000259" key="3">
    <source>
        <dbReference type="Pfam" id="PF00264"/>
    </source>
</evidence>
<dbReference type="Proteomes" id="UP000663853">
    <property type="component" value="Unassembled WGS sequence"/>
</dbReference>
<proteinExistence type="predicted"/>
<feature type="domain" description="Tyrosinase copper-binding" evidence="3">
    <location>
        <begin position="86"/>
        <end position="303"/>
    </location>
</feature>
<dbReference type="Pfam" id="PF00264">
    <property type="entry name" value="Tyrosinase"/>
    <property type="match status" value="1"/>
</dbReference>
<evidence type="ECO:0000256" key="2">
    <source>
        <dbReference type="SAM" id="SignalP"/>
    </source>
</evidence>
<feature type="compositionally biased region" description="Pro residues" evidence="1">
    <location>
        <begin position="719"/>
        <end position="746"/>
    </location>
</feature>
<accession>A0A8H3D189</accession>
<feature type="region of interest" description="Disordered" evidence="1">
    <location>
        <begin position="661"/>
        <end position="753"/>
    </location>
</feature>
<dbReference type="PANTHER" id="PTHR38846:SF1">
    <property type="entry name" value="C3H1-TYPE DOMAIN-CONTAINING PROTEIN"/>
    <property type="match status" value="1"/>
</dbReference>
<dbReference type="Gene3D" id="1.10.1280.10">
    <property type="entry name" value="Di-copper center containing domain from catechol oxidase"/>
    <property type="match status" value="1"/>
</dbReference>
<feature type="compositionally biased region" description="Acidic residues" evidence="1">
    <location>
        <begin position="409"/>
        <end position="424"/>
    </location>
</feature>
<dbReference type="PANTHER" id="PTHR38846">
    <property type="entry name" value="C3H1-TYPE DOMAIN-CONTAINING PROTEIN"/>
    <property type="match status" value="1"/>
</dbReference>